<proteinExistence type="predicted"/>
<dbReference type="Pfam" id="PF05043">
    <property type="entry name" value="Mga"/>
    <property type="match status" value="1"/>
</dbReference>
<accession>A0ABU3EUJ2</accession>
<name>A0ABU3EUJ2_9ENTE</name>
<reference evidence="2 3" key="1">
    <citation type="submission" date="2023-03" db="EMBL/GenBank/DDBJ databases">
        <authorList>
            <person name="Shen W."/>
            <person name="Cai J."/>
        </authorList>
    </citation>
    <scope>NUCLEOTIDE SEQUENCE [LARGE SCALE GENOMIC DNA]</scope>
    <source>
        <strain evidence="2 3">D6-4</strain>
    </source>
</reference>
<feature type="domain" description="Mga helix-turn-helix" evidence="1">
    <location>
        <begin position="84"/>
        <end position="168"/>
    </location>
</feature>
<dbReference type="Proteomes" id="UP001252875">
    <property type="component" value="Unassembled WGS sequence"/>
</dbReference>
<protein>
    <submittedName>
        <fullName evidence="2">Helix-turn-helix domain-containing protein</fullName>
    </submittedName>
</protein>
<gene>
    <name evidence="2" type="ORF">P7D85_02075</name>
</gene>
<evidence type="ECO:0000313" key="3">
    <source>
        <dbReference type="Proteomes" id="UP001252875"/>
    </source>
</evidence>
<organism evidence="2 3">
    <name type="scientific">Enterococcus hulanensis</name>
    <dbReference type="NCBI Taxonomy" id="2559929"/>
    <lineage>
        <taxon>Bacteria</taxon>
        <taxon>Bacillati</taxon>
        <taxon>Bacillota</taxon>
        <taxon>Bacilli</taxon>
        <taxon>Lactobacillales</taxon>
        <taxon>Enterococcaceae</taxon>
        <taxon>Enterococcus</taxon>
    </lineage>
</organism>
<keyword evidence="3" id="KW-1185">Reference proteome</keyword>
<sequence>MNTLLENLLAKEEWRKYQLLKQLERSSYFALSKKEIMDHLAISNFVLKSTIEQLIQDLEKYGLTQEIHVFLEEPFVQLEITGTASSETLLENYVAESTGFNILLGAVLGKFKSLNDFSEKTMLSYPIAYNNYKLLNKYLAAYELSIDKKFRLIGESEKNVRLFLTELFSRIYKCNFQIFDQTRSFVQAKQMKLKDAKLTVHQKTALEHYLYVTDLRIRQQKFVEEDHKNVLSVEDIKEELTDSFFVRVPAEAREAEVCAFLSFYYSRSEELGKKLKLRQNKQILKWSQNLLTKLIESFPKLMEMPEKHEQFLEQSNFLHFQFLETSQASETIQPEINIIYFQQNYPAVLEFCRVYISGLQQSEPELFCKKKRVLFQYLFLILDSFSKDTLVEVINVYVDFSLGNLYNQFITENLNFFHLVGARIITDIETADILLTDSRDIGIAYNIDCVVWLSPPRPLDWANLGQKIIQKRNEKTKKV</sequence>
<evidence type="ECO:0000259" key="1">
    <source>
        <dbReference type="Pfam" id="PF05043"/>
    </source>
</evidence>
<dbReference type="EMBL" id="JARPYI010000001">
    <property type="protein sequence ID" value="MDT2598542.1"/>
    <property type="molecule type" value="Genomic_DNA"/>
</dbReference>
<comment type="caution">
    <text evidence="2">The sequence shown here is derived from an EMBL/GenBank/DDBJ whole genome shotgun (WGS) entry which is preliminary data.</text>
</comment>
<dbReference type="InterPro" id="IPR007737">
    <property type="entry name" value="Mga_HTH"/>
</dbReference>
<evidence type="ECO:0000313" key="2">
    <source>
        <dbReference type="EMBL" id="MDT2598542.1"/>
    </source>
</evidence>